<evidence type="ECO:0000256" key="2">
    <source>
        <dbReference type="SAM" id="Phobius"/>
    </source>
</evidence>
<reference evidence="3" key="1">
    <citation type="submission" date="2021-04" db="EMBL/GenBank/DDBJ databases">
        <authorList>
            <person name="Hartkoorn R.C."/>
            <person name="Beaudoing E."/>
            <person name="Hot D."/>
        </authorList>
    </citation>
    <scope>NUCLEOTIDE SEQUENCE</scope>
    <source>
        <strain evidence="3">NRRL B-16292</strain>
    </source>
</reference>
<feature type="compositionally biased region" description="Low complexity" evidence="1">
    <location>
        <begin position="238"/>
        <end position="254"/>
    </location>
</feature>
<keyword evidence="2" id="KW-1133">Transmembrane helix</keyword>
<keyword evidence="2" id="KW-0472">Membrane</keyword>
<sequence length="290" mass="31196">MPAQPGGGDDRGGRPAAYGARHPGQPPGGPGGRPGEGPPKPFVDLARFDPNPTTYRGTAKSAGAFDWESTTQIAPFGLLQRAQAKRVRQLRMATIIFMVLAVVSAPAAFFIIREFTRDPVFVELDNLKLPEWAARNPTDGAIGSRWCINECRSRQRTWESARGPEETNRAFVGKLRDAGWVEWDIPDCQAEGVDGIQTCWQRDEYVLDLWVRAAVCDVKARPTVSPPPAPSGKPTAKAPASQPASQSAEPQPSEIESPAPGPTAICPLAVTTIKVFNRISYDPGGAKDSG</sequence>
<feature type="compositionally biased region" description="Low complexity" evidence="1">
    <location>
        <begin position="14"/>
        <end position="23"/>
    </location>
</feature>
<accession>A0ABY5VV79</accession>
<feature type="region of interest" description="Disordered" evidence="1">
    <location>
        <begin position="221"/>
        <end position="263"/>
    </location>
</feature>
<feature type="transmembrane region" description="Helical" evidence="2">
    <location>
        <begin position="90"/>
        <end position="112"/>
    </location>
</feature>
<gene>
    <name evidence="3" type="ORF">Dfulv_37030</name>
</gene>
<proteinExistence type="predicted"/>
<keyword evidence="2" id="KW-0812">Transmembrane</keyword>
<evidence type="ECO:0000313" key="3">
    <source>
        <dbReference type="EMBL" id="UWP80714.1"/>
    </source>
</evidence>
<feature type="region of interest" description="Disordered" evidence="1">
    <location>
        <begin position="1"/>
        <end position="50"/>
    </location>
</feature>
<reference evidence="3" key="2">
    <citation type="submission" date="2022-09" db="EMBL/GenBank/DDBJ databases">
        <title>Biosynthetic gene clusters of Dactylosporangioum fulvum.</title>
        <authorList>
            <person name="Caradec T."/>
        </authorList>
    </citation>
    <scope>NUCLEOTIDE SEQUENCE</scope>
    <source>
        <strain evidence="3">NRRL B-16292</strain>
    </source>
</reference>
<keyword evidence="4" id="KW-1185">Reference proteome</keyword>
<protein>
    <submittedName>
        <fullName evidence="3">Uncharacterized protein</fullName>
    </submittedName>
</protein>
<dbReference type="EMBL" id="CP073720">
    <property type="protein sequence ID" value="UWP80714.1"/>
    <property type="molecule type" value="Genomic_DNA"/>
</dbReference>
<organism evidence="3 4">
    <name type="scientific">Dactylosporangium fulvum</name>
    <dbReference type="NCBI Taxonomy" id="53359"/>
    <lineage>
        <taxon>Bacteria</taxon>
        <taxon>Bacillati</taxon>
        <taxon>Actinomycetota</taxon>
        <taxon>Actinomycetes</taxon>
        <taxon>Micromonosporales</taxon>
        <taxon>Micromonosporaceae</taxon>
        <taxon>Dactylosporangium</taxon>
    </lineage>
</organism>
<evidence type="ECO:0000256" key="1">
    <source>
        <dbReference type="SAM" id="MobiDB-lite"/>
    </source>
</evidence>
<dbReference type="Proteomes" id="UP001059617">
    <property type="component" value="Chromosome"/>
</dbReference>
<name>A0ABY5VV79_9ACTN</name>
<evidence type="ECO:0000313" key="4">
    <source>
        <dbReference type="Proteomes" id="UP001059617"/>
    </source>
</evidence>
<dbReference type="RefSeq" id="WP_259858472.1">
    <property type="nucleotide sequence ID" value="NZ_CP073720.1"/>
</dbReference>